<protein>
    <recommendedName>
        <fullName evidence="4">DUF3899 domain-containing protein</fullName>
    </recommendedName>
</protein>
<keyword evidence="1" id="KW-1133">Transmembrane helix</keyword>
<dbReference type="Proteomes" id="UP000638462">
    <property type="component" value="Unassembled WGS sequence"/>
</dbReference>
<evidence type="ECO:0000256" key="1">
    <source>
        <dbReference type="SAM" id="Phobius"/>
    </source>
</evidence>
<organism evidence="2 3">
    <name type="scientific">Pseudoalteromonas gelatinilytica</name>
    <dbReference type="NCBI Taxonomy" id="1703256"/>
    <lineage>
        <taxon>Bacteria</taxon>
        <taxon>Pseudomonadati</taxon>
        <taxon>Pseudomonadota</taxon>
        <taxon>Gammaproteobacteria</taxon>
        <taxon>Alteromonadales</taxon>
        <taxon>Pseudoalteromonadaceae</taxon>
        <taxon>Pseudoalteromonas</taxon>
    </lineage>
</organism>
<feature type="transmembrane region" description="Helical" evidence="1">
    <location>
        <begin position="53"/>
        <end position="77"/>
    </location>
</feature>
<keyword evidence="1" id="KW-0472">Membrane</keyword>
<reference evidence="3" key="1">
    <citation type="journal article" date="2019" name="Int. J. Syst. Evol. Microbiol.">
        <title>The Global Catalogue of Microorganisms (GCM) 10K type strain sequencing project: providing services to taxonomists for standard genome sequencing and annotation.</title>
        <authorList>
            <consortium name="The Broad Institute Genomics Platform"/>
            <consortium name="The Broad Institute Genome Sequencing Center for Infectious Disease"/>
            <person name="Wu L."/>
            <person name="Ma J."/>
        </authorList>
    </citation>
    <scope>NUCLEOTIDE SEQUENCE [LARGE SCALE GENOMIC DNA]</scope>
    <source>
        <strain evidence="3">CGMCC 1.15394</strain>
    </source>
</reference>
<name>A0ABQ1UB41_9GAMM</name>
<gene>
    <name evidence="2" type="ORF">GCM10008027_44620</name>
</gene>
<comment type="caution">
    <text evidence="2">The sequence shown here is derived from an EMBL/GenBank/DDBJ whole genome shotgun (WGS) entry which is preliminary data.</text>
</comment>
<feature type="transmembrane region" description="Helical" evidence="1">
    <location>
        <begin position="7"/>
        <end position="33"/>
    </location>
</feature>
<keyword evidence="3" id="KW-1185">Reference proteome</keyword>
<proteinExistence type="predicted"/>
<evidence type="ECO:0000313" key="2">
    <source>
        <dbReference type="EMBL" id="GGF14881.1"/>
    </source>
</evidence>
<keyword evidence="1" id="KW-0812">Transmembrane</keyword>
<feature type="transmembrane region" description="Helical" evidence="1">
    <location>
        <begin position="98"/>
        <end position="119"/>
    </location>
</feature>
<dbReference type="EMBL" id="BMIT01000038">
    <property type="protein sequence ID" value="GGF14881.1"/>
    <property type="molecule type" value="Genomic_DNA"/>
</dbReference>
<evidence type="ECO:0008006" key="4">
    <source>
        <dbReference type="Google" id="ProtNLM"/>
    </source>
</evidence>
<sequence>MKGWKKILFWVGVFLIAPWLLIILASQLGSLFLSPSGDGVISGLESLRNWSGLKLIGIALSVFILFFGKGFAAWYIRTRIPKPEDVSDEQFEAASVKAVSLLHWLLLLGVGLNLFYILFG</sequence>
<accession>A0ABQ1UB41</accession>
<dbReference type="RefSeq" id="WP_188731844.1">
    <property type="nucleotide sequence ID" value="NZ_BMIT01000038.1"/>
</dbReference>
<evidence type="ECO:0000313" key="3">
    <source>
        <dbReference type="Proteomes" id="UP000638462"/>
    </source>
</evidence>